<evidence type="ECO:0000256" key="3">
    <source>
        <dbReference type="ARBA" id="ARBA00005161"/>
    </source>
</evidence>
<protein>
    <recommendedName>
        <fullName evidence="11">Dihydroorotate dehydrogenase (quinone)</fullName>
        <ecNumber evidence="11">1.3.5.2</ecNumber>
    </recommendedName>
    <alternativeName>
        <fullName evidence="11">DHOdehase</fullName>
        <shortName evidence="11">DHOD</shortName>
        <shortName evidence="11">DHODase</shortName>
    </alternativeName>
    <alternativeName>
        <fullName evidence="11">Dihydroorotate oxidase</fullName>
    </alternativeName>
</protein>
<dbReference type="HAMAP" id="MF_00225">
    <property type="entry name" value="DHO_dh_type2"/>
    <property type="match status" value="1"/>
</dbReference>
<dbReference type="InterPro" id="IPR005720">
    <property type="entry name" value="Dihydroorotate_DH_cat"/>
</dbReference>
<keyword evidence="7 11" id="KW-0665">Pyrimidine biosynthesis</keyword>
<evidence type="ECO:0000313" key="13">
    <source>
        <dbReference type="EMBL" id="CEP25976.1"/>
    </source>
</evidence>
<dbReference type="Pfam" id="PF01180">
    <property type="entry name" value="DHO_dh"/>
    <property type="match status" value="1"/>
</dbReference>
<reference evidence="13" key="1">
    <citation type="submission" date="2014-08" db="EMBL/GenBank/DDBJ databases">
        <authorList>
            <person name="Falentin Helene"/>
        </authorList>
    </citation>
    <scope>NUCLEOTIDE SEQUENCE</scope>
</reference>
<feature type="binding site" evidence="11">
    <location>
        <begin position="268"/>
        <end position="269"/>
    </location>
    <ligand>
        <name>substrate</name>
    </ligand>
</feature>
<dbReference type="UniPathway" id="UPA00070">
    <property type="reaction ID" value="UER00946"/>
</dbReference>
<comment type="function">
    <text evidence="1 11">Catalyzes the conversion of dihydroorotate to orotate with quinone as electron acceptor.</text>
</comment>
<feature type="binding site" evidence="11">
    <location>
        <position position="83"/>
    </location>
    <ligand>
        <name>substrate</name>
    </ligand>
</feature>
<evidence type="ECO:0000256" key="5">
    <source>
        <dbReference type="ARBA" id="ARBA00022630"/>
    </source>
</evidence>
<feature type="binding site" evidence="11">
    <location>
        <position position="319"/>
    </location>
    <ligand>
        <name>FMN</name>
        <dbReference type="ChEBI" id="CHEBI:58210"/>
    </ligand>
</feature>
<evidence type="ECO:0000256" key="6">
    <source>
        <dbReference type="ARBA" id="ARBA00022643"/>
    </source>
</evidence>
<feature type="binding site" evidence="11">
    <location>
        <position position="196"/>
    </location>
    <ligand>
        <name>substrate</name>
    </ligand>
</feature>
<dbReference type="GO" id="GO:0005886">
    <property type="term" value="C:plasma membrane"/>
    <property type="evidence" value="ECO:0007669"/>
    <property type="project" value="UniProtKB-SubCell"/>
</dbReference>
<evidence type="ECO:0000256" key="8">
    <source>
        <dbReference type="ARBA" id="ARBA00023002"/>
    </source>
</evidence>
<dbReference type="PROSITE" id="PS00912">
    <property type="entry name" value="DHODEHASE_2"/>
    <property type="match status" value="1"/>
</dbReference>
<comment type="catalytic activity">
    <reaction evidence="10 11">
        <text>(S)-dihydroorotate + a quinone = orotate + a quinol</text>
        <dbReference type="Rhea" id="RHEA:30187"/>
        <dbReference type="ChEBI" id="CHEBI:24646"/>
        <dbReference type="ChEBI" id="CHEBI:30839"/>
        <dbReference type="ChEBI" id="CHEBI:30864"/>
        <dbReference type="ChEBI" id="CHEBI:132124"/>
        <dbReference type="EC" id="1.3.5.2"/>
    </reaction>
</comment>
<name>A0A0B7NTD7_PROFF</name>
<keyword evidence="9 11" id="KW-0472">Membrane</keyword>
<dbReference type="GO" id="GO:0044205">
    <property type="term" value="P:'de novo' UMP biosynthetic process"/>
    <property type="evidence" value="ECO:0007669"/>
    <property type="project" value="UniProtKB-UniRule"/>
</dbReference>
<dbReference type="InterPro" id="IPR005719">
    <property type="entry name" value="Dihydroorotate_DH_2"/>
</dbReference>
<proteinExistence type="inferred from homology"/>
<comment type="similarity">
    <text evidence="4 11">Belongs to the dihydroorotate dehydrogenase family. Type 2 subfamily.</text>
</comment>
<dbReference type="InterPro" id="IPR013785">
    <property type="entry name" value="Aldolase_TIM"/>
</dbReference>
<evidence type="ECO:0000256" key="2">
    <source>
        <dbReference type="ARBA" id="ARBA00004370"/>
    </source>
</evidence>
<dbReference type="GO" id="GO:0005737">
    <property type="term" value="C:cytoplasm"/>
    <property type="evidence" value="ECO:0007669"/>
    <property type="project" value="InterPro"/>
</dbReference>
<comment type="subunit">
    <text evidence="11">Monomer.</text>
</comment>
<comment type="cofactor">
    <cofactor evidence="11">
        <name>FMN</name>
        <dbReference type="ChEBI" id="CHEBI:58210"/>
    </cofactor>
    <text evidence="11">Binds 1 FMN per subunit.</text>
</comment>
<sequence>MTIDELYVRAVRAGYEGLVRPLLFTMHGGDPEKIHGQLISTMGHLPDSLVGLIERFIGQGRQPVDVAGVHFPGRIGVAAGLDKDGVAAGIWSPLGFGFAELGTVTAHAQPGNPRPRLFRLIRSGAIINRMGFNNNGAEAMAARMASLGVARGNNALGCPMGISIGKTKATPLADAVDDYLFSLTTLAPYADYVALNVSSPNTPGLRSLQGRHELEELTGALVARARELDADDPVPVFVKVAPDLTTGQLDGILSSCEQAGIAGIIATNTTIERDGIKGSDARYASQAGGLSGSPLTAMALDRVRWITAHTDLPVMGCGGIMTPADAQAMFDAGARLVQLYTGFIFEGPALVMGINRLTRPGKGARA</sequence>
<evidence type="ECO:0000256" key="9">
    <source>
        <dbReference type="ARBA" id="ARBA00023136"/>
    </source>
</evidence>
<feature type="binding site" evidence="11">
    <location>
        <position position="103"/>
    </location>
    <ligand>
        <name>FMN</name>
        <dbReference type="ChEBI" id="CHEBI:58210"/>
    </ligand>
</feature>
<evidence type="ECO:0000256" key="4">
    <source>
        <dbReference type="ARBA" id="ARBA00005359"/>
    </source>
</evidence>
<evidence type="ECO:0000259" key="12">
    <source>
        <dbReference type="Pfam" id="PF01180"/>
    </source>
</evidence>
<dbReference type="InterPro" id="IPR050074">
    <property type="entry name" value="DHO_dehydrogenase"/>
</dbReference>
<dbReference type="InterPro" id="IPR001295">
    <property type="entry name" value="Dihydroorotate_DH_CS"/>
</dbReference>
<dbReference type="Gene3D" id="3.20.20.70">
    <property type="entry name" value="Aldolase class I"/>
    <property type="match status" value="1"/>
</dbReference>
<feature type="binding site" evidence="11">
    <location>
        <position position="163"/>
    </location>
    <ligand>
        <name>FMN</name>
        <dbReference type="ChEBI" id="CHEBI:58210"/>
    </ligand>
</feature>
<evidence type="ECO:0000256" key="7">
    <source>
        <dbReference type="ARBA" id="ARBA00022975"/>
    </source>
</evidence>
<evidence type="ECO:0000256" key="11">
    <source>
        <dbReference type="HAMAP-Rule" id="MF_00225"/>
    </source>
</evidence>
<dbReference type="EC" id="1.3.5.2" evidence="11"/>
<feature type="binding site" evidence="11">
    <location>
        <position position="201"/>
    </location>
    <ligand>
        <name>substrate</name>
    </ligand>
</feature>
<dbReference type="GO" id="GO:0006207">
    <property type="term" value="P:'de novo' pyrimidine nucleobase biosynthetic process"/>
    <property type="evidence" value="ECO:0007669"/>
    <property type="project" value="UniProtKB-UniRule"/>
</dbReference>
<dbReference type="GO" id="GO:0106430">
    <property type="term" value="F:dihydroorotate dehydrogenase (quinone) activity"/>
    <property type="evidence" value="ECO:0007669"/>
    <property type="project" value="UniProtKB-EC"/>
</dbReference>
<feature type="binding site" evidence="11">
    <location>
        <position position="196"/>
    </location>
    <ligand>
        <name>FMN</name>
        <dbReference type="ChEBI" id="CHEBI:58210"/>
    </ligand>
</feature>
<comment type="subcellular location">
    <subcellularLocation>
        <location evidence="11">Cell membrane</location>
        <topology evidence="11">Peripheral membrane protein</topology>
    </subcellularLocation>
    <subcellularLocation>
        <location evidence="2">Membrane</location>
    </subcellularLocation>
</comment>
<keyword evidence="11" id="KW-1003">Cell membrane</keyword>
<dbReference type="CDD" id="cd04738">
    <property type="entry name" value="DHOD_2_like"/>
    <property type="match status" value="1"/>
</dbReference>
<dbReference type="PANTHER" id="PTHR48109:SF4">
    <property type="entry name" value="DIHYDROOROTATE DEHYDROGENASE (QUINONE), MITOCHONDRIAL"/>
    <property type="match status" value="1"/>
</dbReference>
<keyword evidence="8 11" id="KW-0560">Oxidoreductase</keyword>
<feature type="domain" description="Dihydroorotate dehydrogenase catalytic" evidence="12">
    <location>
        <begin position="64"/>
        <end position="355"/>
    </location>
</feature>
<dbReference type="PANTHER" id="PTHR48109">
    <property type="entry name" value="DIHYDROOROTATE DEHYDROGENASE (QUINONE), MITOCHONDRIAL-RELATED"/>
    <property type="match status" value="1"/>
</dbReference>
<dbReference type="SUPFAM" id="SSF51395">
    <property type="entry name" value="FMN-linked oxidoreductases"/>
    <property type="match status" value="1"/>
</dbReference>
<feature type="binding site" evidence="11">
    <location>
        <position position="239"/>
    </location>
    <ligand>
        <name>FMN</name>
        <dbReference type="ChEBI" id="CHEBI:58210"/>
    </ligand>
</feature>
<organism evidence="13">
    <name type="scientific">Propionibacterium freudenreichii subsp. freudenreichii</name>
    <dbReference type="NCBI Taxonomy" id="66712"/>
    <lineage>
        <taxon>Bacteria</taxon>
        <taxon>Bacillati</taxon>
        <taxon>Actinomycetota</taxon>
        <taxon>Actinomycetes</taxon>
        <taxon>Propionibacteriales</taxon>
        <taxon>Propionibacteriaceae</taxon>
        <taxon>Propionibacterium</taxon>
    </lineage>
</organism>
<feature type="binding site" evidence="11">
    <location>
        <begin position="128"/>
        <end position="132"/>
    </location>
    <ligand>
        <name>substrate</name>
    </ligand>
</feature>
<dbReference type="PROSITE" id="PS00911">
    <property type="entry name" value="DHODEHASE_1"/>
    <property type="match status" value="1"/>
</dbReference>
<keyword evidence="6 11" id="KW-0288">FMN</keyword>
<feature type="binding site" evidence="11">
    <location>
        <position position="267"/>
    </location>
    <ligand>
        <name>FMN</name>
        <dbReference type="ChEBI" id="CHEBI:58210"/>
    </ligand>
</feature>
<comment type="pathway">
    <text evidence="3 11">Pyrimidine metabolism; UMP biosynthesis via de novo pathway; orotate from (S)-dihydroorotate (quinone route): step 1/1.</text>
</comment>
<feature type="binding site" evidence="11">
    <location>
        <begin position="340"/>
        <end position="341"/>
    </location>
    <ligand>
        <name>FMN</name>
        <dbReference type="ChEBI" id="CHEBI:58210"/>
    </ligand>
</feature>
<feature type="binding site" evidence="11">
    <location>
        <begin position="79"/>
        <end position="83"/>
    </location>
    <ligand>
        <name>FMN</name>
        <dbReference type="ChEBI" id="CHEBI:58210"/>
    </ligand>
</feature>
<dbReference type="NCBIfam" id="NF003652">
    <property type="entry name" value="PRK05286.2-5"/>
    <property type="match status" value="1"/>
</dbReference>
<keyword evidence="5 11" id="KW-0285">Flavoprotein</keyword>
<feature type="active site" description="Nucleophile" evidence="11">
    <location>
        <position position="199"/>
    </location>
</feature>
<dbReference type="NCBIfam" id="TIGR01036">
    <property type="entry name" value="pyrD_sub2"/>
    <property type="match status" value="1"/>
</dbReference>
<dbReference type="EMBL" id="LM676387">
    <property type="protein sequence ID" value="CEP25976.1"/>
    <property type="molecule type" value="Genomic_DNA"/>
</dbReference>
<accession>A0A0B7NTD7</accession>
<evidence type="ECO:0000256" key="1">
    <source>
        <dbReference type="ARBA" id="ARBA00003125"/>
    </source>
</evidence>
<feature type="binding site" evidence="11">
    <location>
        <position position="292"/>
    </location>
    <ligand>
        <name>FMN</name>
        <dbReference type="ChEBI" id="CHEBI:58210"/>
    </ligand>
</feature>
<dbReference type="AlphaFoldDB" id="A0A0B7NTD7"/>
<evidence type="ECO:0000256" key="10">
    <source>
        <dbReference type="ARBA" id="ARBA00048639"/>
    </source>
</evidence>
<gene>
    <name evidence="11 13" type="primary">pyrD</name>
    <name evidence="13" type="ORF">PFCIRM138_03360</name>
</gene>